<name>A0A3D9SUT3_9ACTN</name>
<evidence type="ECO:0000259" key="2">
    <source>
        <dbReference type="SMART" id="SM00903"/>
    </source>
</evidence>
<sequence>MTEMLTHRPVDQKRFRRTLALHASGVVVVTARVGDRPIGLTATSFSSVSLDPPLVSFYVDNSSTTWGDLAKADLFAINLLAGHQAEVADRFARRGIDRFAIPTAWRSGPGGVPLLEEVTAHLLAVPHGTVEIGDHHLMVGLVIGTKNGHGGTPLVYHHGRFGRFIPYP</sequence>
<dbReference type="InterPro" id="IPR050268">
    <property type="entry name" value="NADH-dep_flavin_reductase"/>
</dbReference>
<proteinExistence type="predicted"/>
<comment type="caution">
    <text evidence="3">The sequence shown here is derived from an EMBL/GenBank/DDBJ whole genome shotgun (WGS) entry which is preliminary data.</text>
</comment>
<keyword evidence="4" id="KW-1185">Reference proteome</keyword>
<dbReference type="AlphaFoldDB" id="A0A3D9SUT3"/>
<dbReference type="Pfam" id="PF01613">
    <property type="entry name" value="Flavin_Reduct"/>
    <property type="match status" value="1"/>
</dbReference>
<dbReference type="GO" id="GO:0010181">
    <property type="term" value="F:FMN binding"/>
    <property type="evidence" value="ECO:0007669"/>
    <property type="project" value="InterPro"/>
</dbReference>
<dbReference type="OrthoDB" id="9792858at2"/>
<dbReference type="SUPFAM" id="SSF50475">
    <property type="entry name" value="FMN-binding split barrel"/>
    <property type="match status" value="1"/>
</dbReference>
<dbReference type="InterPro" id="IPR002563">
    <property type="entry name" value="Flavin_Rdtase-like_dom"/>
</dbReference>
<accession>A0A3D9SUT3</accession>
<dbReference type="RefSeq" id="WP_116022361.1">
    <property type="nucleotide sequence ID" value="NZ_QTTT01000001.1"/>
</dbReference>
<dbReference type="GO" id="GO:0006208">
    <property type="term" value="P:pyrimidine nucleobase catabolic process"/>
    <property type="evidence" value="ECO:0007669"/>
    <property type="project" value="TreeGrafter"/>
</dbReference>
<dbReference type="GO" id="GO:0042602">
    <property type="term" value="F:riboflavin reductase (NADPH) activity"/>
    <property type="evidence" value="ECO:0007669"/>
    <property type="project" value="TreeGrafter"/>
</dbReference>
<protein>
    <submittedName>
        <fullName evidence="3">Flavin reductase (DIM6/NTAB) family NADH-FMN oxidoreductase RutF</fullName>
    </submittedName>
</protein>
<organism evidence="3 4">
    <name type="scientific">Thermomonospora umbrina</name>
    <dbReference type="NCBI Taxonomy" id="111806"/>
    <lineage>
        <taxon>Bacteria</taxon>
        <taxon>Bacillati</taxon>
        <taxon>Actinomycetota</taxon>
        <taxon>Actinomycetes</taxon>
        <taxon>Streptosporangiales</taxon>
        <taxon>Thermomonosporaceae</taxon>
        <taxon>Thermomonospora</taxon>
    </lineage>
</organism>
<dbReference type="PANTHER" id="PTHR30466">
    <property type="entry name" value="FLAVIN REDUCTASE"/>
    <property type="match status" value="1"/>
</dbReference>
<dbReference type="InterPro" id="IPR012349">
    <property type="entry name" value="Split_barrel_FMN-bd"/>
</dbReference>
<dbReference type="EMBL" id="QTTT01000001">
    <property type="protein sequence ID" value="REE96765.1"/>
    <property type="molecule type" value="Genomic_DNA"/>
</dbReference>
<dbReference type="SMART" id="SM00903">
    <property type="entry name" value="Flavin_Reduct"/>
    <property type="match status" value="1"/>
</dbReference>
<evidence type="ECO:0000313" key="3">
    <source>
        <dbReference type="EMBL" id="REE96765.1"/>
    </source>
</evidence>
<reference evidence="3 4" key="1">
    <citation type="submission" date="2018-08" db="EMBL/GenBank/DDBJ databases">
        <title>Sequencing the genomes of 1000 actinobacteria strains.</title>
        <authorList>
            <person name="Klenk H.-P."/>
        </authorList>
    </citation>
    <scope>NUCLEOTIDE SEQUENCE [LARGE SCALE GENOMIC DNA]</scope>
    <source>
        <strain evidence="3 4">DSM 43927</strain>
    </source>
</reference>
<gene>
    <name evidence="3" type="ORF">DFJ69_2212</name>
</gene>
<dbReference type="Gene3D" id="2.30.110.10">
    <property type="entry name" value="Electron Transport, Fmn-binding Protein, Chain A"/>
    <property type="match status" value="1"/>
</dbReference>
<dbReference type="Proteomes" id="UP000256661">
    <property type="component" value="Unassembled WGS sequence"/>
</dbReference>
<evidence type="ECO:0000313" key="4">
    <source>
        <dbReference type="Proteomes" id="UP000256661"/>
    </source>
</evidence>
<dbReference type="PANTHER" id="PTHR30466:SF1">
    <property type="entry name" value="FMN REDUCTASE (NADH) RUTF"/>
    <property type="match status" value="1"/>
</dbReference>
<keyword evidence="1" id="KW-0560">Oxidoreductase</keyword>
<feature type="domain" description="Flavin reductase like" evidence="2">
    <location>
        <begin position="19"/>
        <end position="163"/>
    </location>
</feature>
<evidence type="ECO:0000256" key="1">
    <source>
        <dbReference type="ARBA" id="ARBA00023002"/>
    </source>
</evidence>